<keyword evidence="3" id="KW-0675">Receptor</keyword>
<evidence type="ECO:0000256" key="4">
    <source>
        <dbReference type="ARBA" id="ARBA00023224"/>
    </source>
</evidence>
<dbReference type="GO" id="GO:0005886">
    <property type="term" value="C:plasma membrane"/>
    <property type="evidence" value="ECO:0007669"/>
    <property type="project" value="TreeGrafter"/>
</dbReference>
<evidence type="ECO:0008006" key="7">
    <source>
        <dbReference type="Google" id="ProtNLM"/>
    </source>
</evidence>
<dbReference type="PANTHER" id="PTHR45695">
    <property type="entry name" value="LEUCOKININ RECEPTOR-RELATED"/>
    <property type="match status" value="1"/>
</dbReference>
<dbReference type="SUPFAM" id="SSF81321">
    <property type="entry name" value="Family A G protein-coupled receptor-like"/>
    <property type="match status" value="1"/>
</dbReference>
<protein>
    <recommendedName>
        <fullName evidence="7">G-protein coupled receptors family 1 profile domain-containing protein</fullName>
    </recommendedName>
</protein>
<comment type="caution">
    <text evidence="5">The sequence shown here is derived from an EMBL/GenBank/DDBJ whole genome shotgun (WGS) entry which is preliminary data.</text>
</comment>
<evidence type="ECO:0000313" key="6">
    <source>
        <dbReference type="Proteomes" id="UP000827092"/>
    </source>
</evidence>
<keyword evidence="4" id="KW-0807">Transducer</keyword>
<sequence length="116" mass="13491">MHLVTLVMAMYKLWYNLTRFMYISFVAQISILNSEVLDILNYGYLKPMRTAFHQLSYLNSCINPCVYGFLSDNFRNSFRTALVSLLCRKRQKVQGYRGLSRTGTTSLSYARSTYIA</sequence>
<keyword evidence="2" id="KW-0297">G-protein coupled receptor</keyword>
<comment type="subcellular location">
    <subcellularLocation>
        <location evidence="1">Membrane</location>
        <topology evidence="1">Multi-pass membrane protein</topology>
    </subcellularLocation>
</comment>
<dbReference type="GO" id="GO:0004930">
    <property type="term" value="F:G protein-coupled receptor activity"/>
    <property type="evidence" value="ECO:0007669"/>
    <property type="project" value="UniProtKB-KW"/>
</dbReference>
<keyword evidence="6" id="KW-1185">Reference proteome</keyword>
<dbReference type="EMBL" id="JAFNEN010000318">
    <property type="protein sequence ID" value="KAG8185979.1"/>
    <property type="molecule type" value="Genomic_DNA"/>
</dbReference>
<dbReference type="Gene3D" id="1.20.1070.10">
    <property type="entry name" value="Rhodopsin 7-helix transmembrane proteins"/>
    <property type="match status" value="1"/>
</dbReference>
<dbReference type="PANTHER" id="PTHR45695:SF15">
    <property type="entry name" value="OPSIN RH2"/>
    <property type="match status" value="1"/>
</dbReference>
<dbReference type="AlphaFoldDB" id="A0AAV6UQG8"/>
<organism evidence="5 6">
    <name type="scientific">Oedothorax gibbosus</name>
    <dbReference type="NCBI Taxonomy" id="931172"/>
    <lineage>
        <taxon>Eukaryota</taxon>
        <taxon>Metazoa</taxon>
        <taxon>Ecdysozoa</taxon>
        <taxon>Arthropoda</taxon>
        <taxon>Chelicerata</taxon>
        <taxon>Arachnida</taxon>
        <taxon>Araneae</taxon>
        <taxon>Araneomorphae</taxon>
        <taxon>Entelegynae</taxon>
        <taxon>Araneoidea</taxon>
        <taxon>Linyphiidae</taxon>
        <taxon>Erigoninae</taxon>
        <taxon>Oedothorax</taxon>
    </lineage>
</organism>
<reference evidence="5 6" key="1">
    <citation type="journal article" date="2022" name="Nat. Ecol. Evol.">
        <title>A masculinizing supergene underlies an exaggerated male reproductive morph in a spider.</title>
        <authorList>
            <person name="Hendrickx F."/>
            <person name="De Corte Z."/>
            <person name="Sonet G."/>
            <person name="Van Belleghem S.M."/>
            <person name="Kostlbacher S."/>
            <person name="Vangestel C."/>
        </authorList>
    </citation>
    <scope>NUCLEOTIDE SEQUENCE [LARGE SCALE GENOMIC DNA]</scope>
    <source>
        <strain evidence="5">W744_W776</strain>
    </source>
</reference>
<proteinExistence type="predicted"/>
<evidence type="ECO:0000256" key="3">
    <source>
        <dbReference type="ARBA" id="ARBA00023170"/>
    </source>
</evidence>
<evidence type="ECO:0000256" key="2">
    <source>
        <dbReference type="ARBA" id="ARBA00023040"/>
    </source>
</evidence>
<evidence type="ECO:0000256" key="1">
    <source>
        <dbReference type="ARBA" id="ARBA00004141"/>
    </source>
</evidence>
<evidence type="ECO:0000313" key="5">
    <source>
        <dbReference type="EMBL" id="KAG8185979.1"/>
    </source>
</evidence>
<dbReference type="Proteomes" id="UP000827092">
    <property type="component" value="Unassembled WGS sequence"/>
</dbReference>
<gene>
    <name evidence="5" type="ORF">JTE90_003537</name>
</gene>
<name>A0AAV6UQG8_9ARAC</name>
<accession>A0AAV6UQG8</accession>